<evidence type="ECO:0000313" key="1">
    <source>
        <dbReference type="EMBL" id="EGJ50900.1"/>
    </source>
</evidence>
<dbReference type="Proteomes" id="UP000007844">
    <property type="component" value="Chromosome"/>
</dbReference>
<evidence type="ECO:0000313" key="2">
    <source>
        <dbReference type="Proteomes" id="UP000007844"/>
    </source>
</evidence>
<dbReference type="KEGG" id="daf:Desaf_2581"/>
<proteinExistence type="predicted"/>
<dbReference type="STRING" id="690850.Desaf_2581"/>
<protein>
    <submittedName>
        <fullName evidence="1">Uncharacterized protein</fullName>
    </submittedName>
</protein>
<sequence precursor="true">MRINVAIASAMSRFLLHAGLRAPCARDRMGT</sequence>
<gene>
    <name evidence="1" type="ORF">Desaf_2581</name>
</gene>
<organism evidence="1 2">
    <name type="scientific">Desulfocurvibacter africanus subsp. africanus str. Walvis Bay</name>
    <dbReference type="NCBI Taxonomy" id="690850"/>
    <lineage>
        <taxon>Bacteria</taxon>
        <taxon>Pseudomonadati</taxon>
        <taxon>Thermodesulfobacteriota</taxon>
        <taxon>Desulfovibrionia</taxon>
        <taxon>Desulfovibrionales</taxon>
        <taxon>Desulfovibrionaceae</taxon>
        <taxon>Desulfocurvibacter</taxon>
    </lineage>
</organism>
<name>F3YZU5_DESAF</name>
<keyword evidence="2" id="KW-1185">Reference proteome</keyword>
<dbReference type="EMBL" id="CP003221">
    <property type="protein sequence ID" value="EGJ50900.1"/>
    <property type="molecule type" value="Genomic_DNA"/>
</dbReference>
<dbReference type="AlphaFoldDB" id="F3YZU5"/>
<dbReference type="HOGENOM" id="CLU_3396148_0_0_7"/>
<accession>F3YZU5</accession>
<reference evidence="1 2" key="1">
    <citation type="journal article" date="2011" name="J. Bacteriol.">
        <title>Genome sequence of the mercury-methylating and pleomorphic Desulfovibrio africanus Strain Walvis Bay.</title>
        <authorList>
            <person name="Brown S.D."/>
            <person name="Wall J.D."/>
            <person name="Kucken A.M."/>
            <person name="Gilmour C.C."/>
            <person name="Podar M."/>
            <person name="Brandt C.C."/>
            <person name="Teshima H."/>
            <person name="Detter J.C."/>
            <person name="Han C.S."/>
            <person name="Land M.L."/>
            <person name="Lucas S."/>
            <person name="Han J."/>
            <person name="Pennacchio L."/>
            <person name="Nolan M."/>
            <person name="Pitluck S."/>
            <person name="Woyke T."/>
            <person name="Goodwin L."/>
            <person name="Palumbo A.V."/>
            <person name="Elias D.A."/>
        </authorList>
    </citation>
    <scope>NUCLEOTIDE SEQUENCE [LARGE SCALE GENOMIC DNA]</scope>
    <source>
        <strain evidence="1 2">Walvis Bay</strain>
    </source>
</reference>